<protein>
    <submittedName>
        <fullName evidence="1">Uncharacterized protein</fullName>
    </submittedName>
</protein>
<dbReference type="RefSeq" id="WP_274721788.1">
    <property type="nucleotide sequence ID" value="NZ_JARBFT010000002.1"/>
</dbReference>
<name>A0ABT5UXD5_9VIBR</name>
<dbReference type="EMBL" id="JARBFT010000002">
    <property type="protein sequence ID" value="MDE1514089.1"/>
    <property type="molecule type" value="Genomic_DNA"/>
</dbReference>
<evidence type="ECO:0000313" key="2">
    <source>
        <dbReference type="Proteomes" id="UP001216189"/>
    </source>
</evidence>
<reference evidence="1 2" key="1">
    <citation type="submission" date="2023-02" db="EMBL/GenBank/DDBJ databases">
        <title>Vibrio intestini sp. nov., a close relative of Vibrio cholerae isolated from the intestine of Healthy Culter dabryi.</title>
        <authorList>
            <person name="Wu N."/>
        </authorList>
    </citation>
    <scope>NUCLEOTIDE SEQUENCE [LARGE SCALE GENOMIC DNA]</scope>
    <source>
        <strain evidence="1 2">DSL-7</strain>
    </source>
</reference>
<accession>A0ABT5UXD5</accession>
<organism evidence="1 2">
    <name type="scientific">Vibrio chanodichtyis</name>
    <dbReference type="NCBI Taxonomy" id="3027932"/>
    <lineage>
        <taxon>Bacteria</taxon>
        <taxon>Pseudomonadati</taxon>
        <taxon>Pseudomonadota</taxon>
        <taxon>Gammaproteobacteria</taxon>
        <taxon>Vibrionales</taxon>
        <taxon>Vibrionaceae</taxon>
        <taxon>Vibrio</taxon>
    </lineage>
</organism>
<sequence length="83" mass="9344">MNRSINGGSGHSGGNTIRSQLGWYDKWRDGLDLYVAICPVICDVKKRTVSDLKLMGAVAYMEYEAFSLFKEKNPKIGKPKFNK</sequence>
<comment type="caution">
    <text evidence="1">The sequence shown here is derived from an EMBL/GenBank/DDBJ whole genome shotgun (WGS) entry which is preliminary data.</text>
</comment>
<gene>
    <name evidence="1" type="ORF">PUN32_03550</name>
</gene>
<proteinExistence type="predicted"/>
<dbReference type="Proteomes" id="UP001216189">
    <property type="component" value="Unassembled WGS sequence"/>
</dbReference>
<keyword evidence="2" id="KW-1185">Reference proteome</keyword>
<evidence type="ECO:0000313" key="1">
    <source>
        <dbReference type="EMBL" id="MDE1514089.1"/>
    </source>
</evidence>